<name>A0A0H5A5A1_9PSED</name>
<dbReference type="InterPro" id="IPR000228">
    <property type="entry name" value="RNA3'_term_phos_cyc"/>
</dbReference>
<dbReference type="Proteomes" id="UP000036608">
    <property type="component" value="Chromosome"/>
</dbReference>
<protein>
    <recommendedName>
        <fullName evidence="5 6">RNA 3'-terminal phosphate cyclase</fullName>
        <shortName evidence="5">RNA cyclase</shortName>
        <shortName evidence="5">RNA-3'-phosphate cyclase</shortName>
        <ecNumber evidence="5 6">6.5.1.4</ecNumber>
    </recommendedName>
</protein>
<dbReference type="AlphaFoldDB" id="A0A0H5A5A1"/>
<dbReference type="GO" id="GO:0006396">
    <property type="term" value="P:RNA processing"/>
    <property type="evidence" value="ECO:0007669"/>
    <property type="project" value="UniProtKB-UniRule"/>
</dbReference>
<dbReference type="PATRIC" id="fig|200450.3.peg.614"/>
<dbReference type="SUPFAM" id="SSF52913">
    <property type="entry name" value="RNA 3'-terminal phosphate cyclase, RPTC, insert domain"/>
    <property type="match status" value="1"/>
</dbReference>
<dbReference type="InterPro" id="IPR036553">
    <property type="entry name" value="RPTC_insert"/>
</dbReference>
<sequence length="341" mass="37014">MKQDVIELDGAIGGGQVLRSGLSLSMVTGLTLRIKNIRAKRSRPGLMRQHLTAVLAAAQVCGAKVQGAELGSQTLVFEPGPIQGGEYRFSIGTAGSCTLVLQTLLPALLRAPTASRVTICGGTHNPLAPPVDFLQRAWLPLLQRMGARIELSLNRYGFVPAGGGELEAFIQPSELVPLQLMQRGKLLEARAITLNAGLPAQVSERQFKRVRQRLSFDDTQLFPIEIDPQQGPGNVLMLEYVHEHVTEIFSAFGMTKVRAETVADQAIDQASEWRGTDTAVGEHLADQLLLPLALAGGGRFTTSHMSEHLHSNMLVIQRFLPVVIESHVLEEGGLKVECRAR</sequence>
<feature type="domain" description="RNA 3'-terminal phosphate cyclase" evidence="7">
    <location>
        <begin position="13"/>
        <end position="324"/>
    </location>
</feature>
<comment type="catalytic activity">
    <reaction evidence="4 5">
        <text>a 3'-end 3'-phospho-ribonucleotide-RNA + ATP = a 3'-end 2',3'-cyclophospho-ribonucleotide-RNA + AMP + diphosphate</text>
        <dbReference type="Rhea" id="RHEA:23976"/>
        <dbReference type="Rhea" id="RHEA-COMP:10463"/>
        <dbReference type="Rhea" id="RHEA-COMP:10464"/>
        <dbReference type="ChEBI" id="CHEBI:30616"/>
        <dbReference type="ChEBI" id="CHEBI:33019"/>
        <dbReference type="ChEBI" id="CHEBI:83062"/>
        <dbReference type="ChEBI" id="CHEBI:83064"/>
        <dbReference type="ChEBI" id="CHEBI:456215"/>
        <dbReference type="EC" id="6.5.1.4"/>
    </reaction>
</comment>
<feature type="binding site" evidence="5">
    <location>
        <position position="102"/>
    </location>
    <ligand>
        <name>ATP</name>
        <dbReference type="ChEBI" id="CHEBI:30616"/>
    </ligand>
</feature>
<feature type="domain" description="RNA 3'-terminal phosphate cyclase insert" evidence="8">
    <location>
        <begin position="182"/>
        <end position="272"/>
    </location>
</feature>
<keyword evidence="5" id="KW-0067">ATP-binding</keyword>
<accession>A0A0H5A5A1</accession>
<gene>
    <name evidence="5" type="primary">rtcA</name>
    <name evidence="9" type="ORF">AA957_02885</name>
</gene>
<reference evidence="9 10" key="1">
    <citation type="journal article" date="2015" name="Genome Announc.">
        <title>Complete Genome Sequence of the Rhizobacterium Pseudomonas trivialis Strain IHBB745 with Multiple Plant Growth-Promoting Activities and Tolerance to Desiccation and Alkalinity.</title>
        <authorList>
            <person name="Gulati A."/>
            <person name="Swarnkar M.K."/>
            <person name="Vyas P."/>
            <person name="Rahi P."/>
            <person name="Thakur R."/>
            <person name="Thakur N."/>
            <person name="Singh A.K."/>
        </authorList>
    </citation>
    <scope>NUCLEOTIDE SEQUENCE [LARGE SCALE GENOMIC DNA]</scope>
    <source>
        <strain evidence="10">745</strain>
    </source>
</reference>
<dbReference type="InterPro" id="IPR013791">
    <property type="entry name" value="RNA3'-term_phos_cycl_insert"/>
</dbReference>
<keyword evidence="3 5" id="KW-0547">Nucleotide-binding</keyword>
<evidence type="ECO:0000256" key="5">
    <source>
        <dbReference type="HAMAP-Rule" id="MF_00200"/>
    </source>
</evidence>
<feature type="active site" description="Tele-AMP-histidine intermediate" evidence="5">
    <location>
        <position position="308"/>
    </location>
</feature>
<dbReference type="PANTHER" id="PTHR11096">
    <property type="entry name" value="RNA 3' TERMINAL PHOSPHATE CYCLASE"/>
    <property type="match status" value="1"/>
</dbReference>
<dbReference type="NCBIfam" id="TIGR03399">
    <property type="entry name" value="RNA_3prim_cycl"/>
    <property type="match status" value="1"/>
</dbReference>
<feature type="binding site" evidence="5">
    <location>
        <begin position="283"/>
        <end position="287"/>
    </location>
    <ligand>
        <name>ATP</name>
        <dbReference type="ChEBI" id="CHEBI:30616"/>
    </ligand>
</feature>
<dbReference type="KEGG" id="ptv:AA957_02885"/>
<dbReference type="Pfam" id="PF01137">
    <property type="entry name" value="RTC"/>
    <property type="match status" value="1"/>
</dbReference>
<comment type="subcellular location">
    <subcellularLocation>
        <location evidence="5">Cytoplasm</location>
    </subcellularLocation>
</comment>
<dbReference type="PIRSF" id="PIRSF005378">
    <property type="entry name" value="RNA3'_term_phos_cycl_euk"/>
    <property type="match status" value="1"/>
</dbReference>
<dbReference type="OrthoDB" id="9789235at2"/>
<comment type="similarity">
    <text evidence="1 5">Belongs to the RNA 3'-terminal cyclase family. Type 1 subfamily.</text>
</comment>
<proteinExistence type="inferred from homology"/>
<keyword evidence="5" id="KW-0963">Cytoplasm</keyword>
<evidence type="ECO:0000313" key="10">
    <source>
        <dbReference type="Proteomes" id="UP000036608"/>
    </source>
</evidence>
<dbReference type="Gene3D" id="3.30.360.20">
    <property type="entry name" value="RNA 3'-terminal phosphate cyclase, insert domain"/>
    <property type="match status" value="1"/>
</dbReference>
<evidence type="ECO:0000256" key="6">
    <source>
        <dbReference type="NCBIfam" id="TIGR03399"/>
    </source>
</evidence>
<keyword evidence="2 5" id="KW-0436">Ligase</keyword>
<dbReference type="InterPro" id="IPR023797">
    <property type="entry name" value="RNA3'_phos_cyclase_dom"/>
</dbReference>
<dbReference type="HAMAP" id="MF_00200">
    <property type="entry name" value="RTC"/>
    <property type="match status" value="1"/>
</dbReference>
<dbReference type="GO" id="GO:0005737">
    <property type="term" value="C:cytoplasm"/>
    <property type="evidence" value="ECO:0007669"/>
    <property type="project" value="UniProtKB-SubCell"/>
</dbReference>
<evidence type="ECO:0000313" key="9">
    <source>
        <dbReference type="EMBL" id="AKS05098.1"/>
    </source>
</evidence>
<dbReference type="InterPro" id="IPR013792">
    <property type="entry name" value="RNA3'P_cycl/enolpyr_Trfase_a/b"/>
</dbReference>
<dbReference type="Gene3D" id="3.65.10.20">
    <property type="entry name" value="RNA 3'-terminal phosphate cyclase domain"/>
    <property type="match status" value="1"/>
</dbReference>
<dbReference type="Pfam" id="PF05189">
    <property type="entry name" value="RTC_insert"/>
    <property type="match status" value="1"/>
</dbReference>
<reference evidence="10" key="2">
    <citation type="submission" date="2015-05" db="EMBL/GenBank/DDBJ databases">
        <authorList>
            <person name="Swarnkar M.K."/>
            <person name="Vyas P."/>
            <person name="Rahi P."/>
            <person name="Thakur R."/>
            <person name="Thakur N."/>
            <person name="Singh A.K."/>
            <person name="Gulati A."/>
        </authorList>
    </citation>
    <scope>NUCLEOTIDE SEQUENCE [LARGE SCALE GENOMIC DNA]</scope>
    <source>
        <strain evidence="10">745</strain>
    </source>
</reference>
<dbReference type="RefSeq" id="WP_049708834.1">
    <property type="nucleotide sequence ID" value="NZ_CP011507.1"/>
</dbReference>
<evidence type="ECO:0000256" key="1">
    <source>
        <dbReference type="ARBA" id="ARBA00009206"/>
    </source>
</evidence>
<dbReference type="InterPro" id="IPR037136">
    <property type="entry name" value="RNA3'_phos_cyclase_dom_sf"/>
</dbReference>
<dbReference type="GO" id="GO:0003963">
    <property type="term" value="F:RNA-3'-phosphate cyclase activity"/>
    <property type="evidence" value="ECO:0007669"/>
    <property type="project" value="UniProtKB-UniRule"/>
</dbReference>
<dbReference type="EC" id="6.5.1.4" evidence="5 6"/>
<evidence type="ECO:0000256" key="3">
    <source>
        <dbReference type="ARBA" id="ARBA00022741"/>
    </source>
</evidence>
<organism evidence="9 10">
    <name type="scientific">Pseudomonas trivialis</name>
    <dbReference type="NCBI Taxonomy" id="200450"/>
    <lineage>
        <taxon>Bacteria</taxon>
        <taxon>Pseudomonadati</taxon>
        <taxon>Pseudomonadota</taxon>
        <taxon>Gammaproteobacteria</taxon>
        <taxon>Pseudomonadales</taxon>
        <taxon>Pseudomonadaceae</taxon>
        <taxon>Pseudomonas</taxon>
    </lineage>
</organism>
<evidence type="ECO:0000259" key="8">
    <source>
        <dbReference type="Pfam" id="PF05189"/>
    </source>
</evidence>
<comment type="function">
    <text evidence="5">Catalyzes the conversion of 3'-phosphate to a 2',3'-cyclic phosphodiester at the end of RNA. The mechanism of action of the enzyme occurs in 3 steps: (A) adenylation of the enzyme by ATP; (B) transfer of adenylate to an RNA-N3'P to produce RNA-N3'PP5'A; (C) and attack of the adjacent 2'-hydroxyl on the 3'-phosphorus in the diester linkage to produce the cyclic end product. The biological role of this enzyme is unknown but it is likely to function in some aspects of cellular RNA processing.</text>
</comment>
<dbReference type="GO" id="GO:0005524">
    <property type="term" value="F:ATP binding"/>
    <property type="evidence" value="ECO:0007669"/>
    <property type="project" value="UniProtKB-KW"/>
</dbReference>
<dbReference type="SUPFAM" id="SSF55205">
    <property type="entry name" value="EPT/RTPC-like"/>
    <property type="match status" value="2"/>
</dbReference>
<dbReference type="NCBIfam" id="NF003246">
    <property type="entry name" value="PRK04204.1-2"/>
    <property type="match status" value="1"/>
</dbReference>
<evidence type="ECO:0000256" key="4">
    <source>
        <dbReference type="ARBA" id="ARBA00024481"/>
    </source>
</evidence>
<evidence type="ECO:0000256" key="2">
    <source>
        <dbReference type="ARBA" id="ARBA00022598"/>
    </source>
</evidence>
<dbReference type="PANTHER" id="PTHR11096:SF0">
    <property type="entry name" value="RNA 3'-TERMINAL PHOSPHATE CYCLASE"/>
    <property type="match status" value="1"/>
</dbReference>
<evidence type="ECO:0000259" key="7">
    <source>
        <dbReference type="Pfam" id="PF01137"/>
    </source>
</evidence>
<dbReference type="EMBL" id="CP011507">
    <property type="protein sequence ID" value="AKS05098.1"/>
    <property type="molecule type" value="Genomic_DNA"/>
</dbReference>
<dbReference type="InterPro" id="IPR017770">
    <property type="entry name" value="RNA3'_term_phos_cyc_type_1"/>
</dbReference>